<feature type="non-terminal residue" evidence="1">
    <location>
        <position position="58"/>
    </location>
</feature>
<reference evidence="1 2" key="1">
    <citation type="journal article" date="2019" name="Sci. Rep.">
        <title>Orb-weaving spider Araneus ventricosus genome elucidates the spidroin gene catalogue.</title>
        <authorList>
            <person name="Kono N."/>
            <person name="Nakamura H."/>
            <person name="Ohtoshi R."/>
            <person name="Moran D.A.P."/>
            <person name="Shinohara A."/>
            <person name="Yoshida Y."/>
            <person name="Fujiwara M."/>
            <person name="Mori M."/>
            <person name="Tomita M."/>
            <person name="Arakawa K."/>
        </authorList>
    </citation>
    <scope>NUCLEOTIDE SEQUENCE [LARGE SCALE GENOMIC DNA]</scope>
</reference>
<comment type="caution">
    <text evidence="1">The sequence shown here is derived from an EMBL/GenBank/DDBJ whole genome shotgun (WGS) entry which is preliminary data.</text>
</comment>
<evidence type="ECO:0000313" key="1">
    <source>
        <dbReference type="EMBL" id="GBO10794.1"/>
    </source>
</evidence>
<keyword evidence="2" id="KW-1185">Reference proteome</keyword>
<sequence length="58" mass="6491">MWCSLGGNGYQRSAYEKVRREIRLQTKPDLSKTSHKTTVGGVHNACSFYLVATRSDDA</sequence>
<name>A0A4Y2UFD6_ARAVE</name>
<dbReference type="Proteomes" id="UP000499080">
    <property type="component" value="Unassembled WGS sequence"/>
</dbReference>
<dbReference type="EMBL" id="BGPR01035801">
    <property type="protein sequence ID" value="GBO10794.1"/>
    <property type="molecule type" value="Genomic_DNA"/>
</dbReference>
<organism evidence="1 2">
    <name type="scientific">Araneus ventricosus</name>
    <name type="common">Orbweaver spider</name>
    <name type="synonym">Epeira ventricosa</name>
    <dbReference type="NCBI Taxonomy" id="182803"/>
    <lineage>
        <taxon>Eukaryota</taxon>
        <taxon>Metazoa</taxon>
        <taxon>Ecdysozoa</taxon>
        <taxon>Arthropoda</taxon>
        <taxon>Chelicerata</taxon>
        <taxon>Arachnida</taxon>
        <taxon>Araneae</taxon>
        <taxon>Araneomorphae</taxon>
        <taxon>Entelegynae</taxon>
        <taxon>Araneoidea</taxon>
        <taxon>Araneidae</taxon>
        <taxon>Araneus</taxon>
    </lineage>
</organism>
<dbReference type="AlphaFoldDB" id="A0A4Y2UFD6"/>
<protein>
    <submittedName>
        <fullName evidence="1">Uncharacterized protein</fullName>
    </submittedName>
</protein>
<evidence type="ECO:0000313" key="2">
    <source>
        <dbReference type="Proteomes" id="UP000499080"/>
    </source>
</evidence>
<accession>A0A4Y2UFD6</accession>
<gene>
    <name evidence="1" type="ORF">AVEN_160246_1</name>
</gene>
<proteinExistence type="predicted"/>